<dbReference type="EMBL" id="CAJPIN010000789">
    <property type="protein sequence ID" value="CAG2053903.1"/>
    <property type="molecule type" value="Genomic_DNA"/>
</dbReference>
<dbReference type="InterPro" id="IPR036249">
    <property type="entry name" value="Thioredoxin-like_sf"/>
</dbReference>
<dbReference type="Proteomes" id="UP001153148">
    <property type="component" value="Unassembled WGS sequence"/>
</dbReference>
<proteinExistence type="predicted"/>
<feature type="domain" description="Thioredoxin" evidence="2">
    <location>
        <begin position="19"/>
        <end position="184"/>
    </location>
</feature>
<dbReference type="Pfam" id="PF00578">
    <property type="entry name" value="AhpC-TSA"/>
    <property type="match status" value="1"/>
</dbReference>
<feature type="region of interest" description="Disordered" evidence="1">
    <location>
        <begin position="207"/>
        <end position="227"/>
    </location>
</feature>
<gene>
    <name evidence="3" type="ORF">TPAB3V08_LOCUS947</name>
</gene>
<dbReference type="Gene3D" id="3.40.30.10">
    <property type="entry name" value="Glutaredoxin"/>
    <property type="match status" value="1"/>
</dbReference>
<evidence type="ECO:0000259" key="2">
    <source>
        <dbReference type="PROSITE" id="PS51352"/>
    </source>
</evidence>
<dbReference type="SUPFAM" id="SSF52833">
    <property type="entry name" value="Thioredoxin-like"/>
    <property type="match status" value="1"/>
</dbReference>
<comment type="caution">
    <text evidence="3">The sequence shown here is derived from an EMBL/GenBank/DDBJ whole genome shotgun (WGS) entry which is preliminary data.</text>
</comment>
<evidence type="ECO:0000313" key="4">
    <source>
        <dbReference type="Proteomes" id="UP001153148"/>
    </source>
</evidence>
<accession>A0ABN7NK91</accession>
<name>A0ABN7NK91_TIMPD</name>
<organism evidence="3 4">
    <name type="scientific">Timema podura</name>
    <name type="common">Walking stick</name>
    <dbReference type="NCBI Taxonomy" id="61482"/>
    <lineage>
        <taxon>Eukaryota</taxon>
        <taxon>Metazoa</taxon>
        <taxon>Ecdysozoa</taxon>
        <taxon>Arthropoda</taxon>
        <taxon>Hexapoda</taxon>
        <taxon>Insecta</taxon>
        <taxon>Pterygota</taxon>
        <taxon>Neoptera</taxon>
        <taxon>Polyneoptera</taxon>
        <taxon>Phasmatodea</taxon>
        <taxon>Timematodea</taxon>
        <taxon>Timematoidea</taxon>
        <taxon>Timematidae</taxon>
        <taxon>Timema</taxon>
    </lineage>
</organism>
<protein>
    <recommendedName>
        <fullName evidence="2">Thioredoxin domain-containing protein</fullName>
    </recommendedName>
</protein>
<dbReference type="InterPro" id="IPR013766">
    <property type="entry name" value="Thioredoxin_domain"/>
</dbReference>
<dbReference type="InterPro" id="IPR000866">
    <property type="entry name" value="AhpC/TSA"/>
</dbReference>
<evidence type="ECO:0000313" key="3">
    <source>
        <dbReference type="EMBL" id="CAG2053903.1"/>
    </source>
</evidence>
<sequence>MRHHSTPNTDNQTRSSYNMRLGATIPNFTAETTQGRIKFYDWLGDSWAVLFSHPADFTPVCTTELGRIAVHDHEFKKRGVKVIAHSCDKLRSHTDWVNDIKSYCLDIPGDFPYPIIGDEKRELAVLLDMIDEDSKDNEEAALTVRALYIIGPDKKLKLSMQYPASTGRNVDVLLPVRVIRLSTNYTNGLGIGKVEFRGSEPTFAWRESGKPFRKTTPSSPDRDSNLDLPVLSGLTQHDWRVSQLRHRHLV</sequence>
<dbReference type="PROSITE" id="PS51352">
    <property type="entry name" value="THIOREDOXIN_2"/>
    <property type="match status" value="1"/>
</dbReference>
<evidence type="ECO:0000256" key="1">
    <source>
        <dbReference type="SAM" id="MobiDB-lite"/>
    </source>
</evidence>
<reference evidence="3" key="1">
    <citation type="submission" date="2021-03" db="EMBL/GenBank/DDBJ databases">
        <authorList>
            <person name="Tran Van P."/>
        </authorList>
    </citation>
    <scope>NUCLEOTIDE SEQUENCE</scope>
</reference>
<keyword evidence="4" id="KW-1185">Reference proteome</keyword>
<dbReference type="PANTHER" id="PTHR43503:SF3">
    <property type="entry name" value="DI01187P-RELATED"/>
    <property type="match status" value="1"/>
</dbReference>
<dbReference type="PANTHER" id="PTHR43503">
    <property type="entry name" value="MCG48959-RELATED"/>
    <property type="match status" value="1"/>
</dbReference>